<comment type="caution">
    <text evidence="1">The sequence shown here is derived from an EMBL/GenBank/DDBJ whole genome shotgun (WGS) entry which is preliminary data.</text>
</comment>
<accession>A0ABY0K3H9</accession>
<sequence>MTRTIACVACLDPGRSVHTLTFIAAVDIVGDLLSNTGVKIVLYDDGADPVAGRAIADVIVASGTDCVVGHFASAAAAAAAPVYEAAGIPMLLPAATMSALTRYRCTYRICDNDDDYARWLARTMAERGLVPVRYASDGSAHGDSVIGALRAVDAMPGCSGKPAIVFAGRYAETIEFAKALAGACAGAMALVLTDDADAPSLEDDLALAGLSIEITPVYLAALRPRPRGSRAEQILRAYRQRHGADPGTYFWETVAAIEMAVAMPLDTGQSIETALGPLKPDVDGECRPHSFCLLRVGGEVDDE</sequence>
<protein>
    <submittedName>
        <fullName evidence="1">ABC-type branched-chain amino acid transport system, substrate-binding protein</fullName>
    </submittedName>
</protein>
<dbReference type="PANTHER" id="PTHR47151">
    <property type="entry name" value="LEU/ILE/VAL-BINDING ABC TRANSPORTER SUBUNIT"/>
    <property type="match status" value="1"/>
</dbReference>
<dbReference type="EMBL" id="FMBM01000001">
    <property type="protein sequence ID" value="SCC77976.1"/>
    <property type="molecule type" value="Genomic_DNA"/>
</dbReference>
<gene>
    <name evidence="1" type="ORF">GA0071312_0008</name>
</gene>
<dbReference type="SUPFAM" id="SSF53822">
    <property type="entry name" value="Periplasmic binding protein-like I"/>
    <property type="match status" value="1"/>
</dbReference>
<dbReference type="Proteomes" id="UP000182800">
    <property type="component" value="Unassembled WGS sequence"/>
</dbReference>
<name>A0ABY0K3H9_9HYPH</name>
<dbReference type="PANTHER" id="PTHR47151:SF2">
    <property type="entry name" value="AMINO ACID BINDING PROTEIN"/>
    <property type="match status" value="1"/>
</dbReference>
<evidence type="ECO:0000313" key="1">
    <source>
        <dbReference type="EMBL" id="SCC77976.1"/>
    </source>
</evidence>
<keyword evidence="2" id="KW-1185">Reference proteome</keyword>
<organism evidence="1 2">
    <name type="scientific">Saliniramus fredricksonii</name>
    <dbReference type="NCBI Taxonomy" id="1653334"/>
    <lineage>
        <taxon>Bacteria</taxon>
        <taxon>Pseudomonadati</taxon>
        <taxon>Pseudomonadota</taxon>
        <taxon>Alphaproteobacteria</taxon>
        <taxon>Hyphomicrobiales</taxon>
        <taxon>Salinarimonadaceae</taxon>
        <taxon>Saliniramus</taxon>
    </lineage>
</organism>
<proteinExistence type="predicted"/>
<dbReference type="InterPro" id="IPR028082">
    <property type="entry name" value="Peripla_BP_I"/>
</dbReference>
<reference evidence="1 2" key="1">
    <citation type="submission" date="2016-08" db="EMBL/GenBank/DDBJ databases">
        <authorList>
            <person name="Varghese N."/>
            <person name="Submissions Spin"/>
        </authorList>
    </citation>
    <scope>NUCLEOTIDE SEQUENCE [LARGE SCALE GENOMIC DNA]</scope>
    <source>
        <strain evidence="1 2">HL-109</strain>
    </source>
</reference>
<dbReference type="Gene3D" id="3.40.50.2300">
    <property type="match status" value="1"/>
</dbReference>
<evidence type="ECO:0000313" key="2">
    <source>
        <dbReference type="Proteomes" id="UP000182800"/>
    </source>
</evidence>